<organism evidence="4 5">
    <name type="scientific">Pontibacter arcticus</name>
    <dbReference type="NCBI Taxonomy" id="2080288"/>
    <lineage>
        <taxon>Bacteria</taxon>
        <taxon>Pseudomonadati</taxon>
        <taxon>Bacteroidota</taxon>
        <taxon>Cytophagia</taxon>
        <taxon>Cytophagales</taxon>
        <taxon>Hymenobacteraceae</taxon>
        <taxon>Pontibacter</taxon>
    </lineage>
</organism>
<feature type="signal peptide" evidence="2">
    <location>
        <begin position="1"/>
        <end position="23"/>
    </location>
</feature>
<dbReference type="AlphaFoldDB" id="A0A364RBP7"/>
<dbReference type="PANTHER" id="PTHR43139">
    <property type="entry name" value="SI:DKEY-122A22.2"/>
    <property type="match status" value="1"/>
</dbReference>
<gene>
    <name evidence="4" type="ORF">DP923_13485</name>
</gene>
<evidence type="ECO:0000256" key="2">
    <source>
        <dbReference type="SAM" id="SignalP"/>
    </source>
</evidence>
<dbReference type="Pfam" id="PF00561">
    <property type="entry name" value="Abhydrolase_1"/>
    <property type="match status" value="1"/>
</dbReference>
<dbReference type="InterPro" id="IPR000073">
    <property type="entry name" value="AB_hydrolase_1"/>
</dbReference>
<dbReference type="OrthoDB" id="59888at2"/>
<dbReference type="GO" id="GO:0016787">
    <property type="term" value="F:hydrolase activity"/>
    <property type="evidence" value="ECO:0007669"/>
    <property type="project" value="UniProtKB-KW"/>
</dbReference>
<dbReference type="InterPro" id="IPR052370">
    <property type="entry name" value="Meta-cleavage_hydrolase"/>
</dbReference>
<dbReference type="RefSeq" id="WP_112306393.1">
    <property type="nucleotide sequence ID" value="NZ_QMDV01000004.1"/>
</dbReference>
<feature type="chain" id="PRO_5017083019" evidence="2">
    <location>
        <begin position="24"/>
        <end position="418"/>
    </location>
</feature>
<feature type="coiled-coil region" evidence="1">
    <location>
        <begin position="280"/>
        <end position="307"/>
    </location>
</feature>
<evidence type="ECO:0000259" key="3">
    <source>
        <dbReference type="Pfam" id="PF00561"/>
    </source>
</evidence>
<name>A0A364RBP7_9BACT</name>
<sequence length="418" mass="45653">MKKLATSLFLLFFMLANQPLLHAQSTSLVSVGDHSLEMIQAGAGDYTVIFESGFGMDYKVWGNVASEIMKTNKVLLYSRAGTGKSEPNPKTQTLEQAVNSLATLLEKANAQPPYILVGHSYGGFIIRAYAAQNPGKVKGLVFVDPSHEKLMAALKKADPAKAAKDTEAQNQMMPAQFKAENDYINLIFEKGALPDFGTLPAVPAVVLTSVQKREKPDLFLHEPLGITIWRKLHADLFAQFTDGAHYVTTRSGHNIHRTEPELVVQAIKQVITLADKAKAEQAYALKMQQLESKLKEAEKQLKGKKPKTGETLVFAALQDAGFDESTINGIGYHYLGNPAATPLAVAILKYNTVAHTGSANAYDSYGEALLAQGQLELARIQFIKAIELATATDNQATIRNSKANLEKIESRQKLAKKK</sequence>
<keyword evidence="5" id="KW-1185">Reference proteome</keyword>
<protein>
    <submittedName>
        <fullName evidence="4">Alpha/beta hydrolase</fullName>
    </submittedName>
</protein>
<comment type="caution">
    <text evidence="4">The sequence shown here is derived from an EMBL/GenBank/DDBJ whole genome shotgun (WGS) entry which is preliminary data.</text>
</comment>
<keyword evidence="1" id="KW-0175">Coiled coil</keyword>
<dbReference type="Proteomes" id="UP000251692">
    <property type="component" value="Unassembled WGS sequence"/>
</dbReference>
<keyword evidence="2" id="KW-0732">Signal</keyword>
<dbReference type="EMBL" id="QMDV01000004">
    <property type="protein sequence ID" value="RAU81713.1"/>
    <property type="molecule type" value="Genomic_DNA"/>
</dbReference>
<feature type="domain" description="AB hydrolase-1" evidence="3">
    <location>
        <begin position="47"/>
        <end position="176"/>
    </location>
</feature>
<accession>A0A364RBP7</accession>
<dbReference type="PANTHER" id="PTHR43139:SF52">
    <property type="entry name" value="SI:DKEY-122A22.2"/>
    <property type="match status" value="1"/>
</dbReference>
<evidence type="ECO:0000256" key="1">
    <source>
        <dbReference type="SAM" id="Coils"/>
    </source>
</evidence>
<reference evidence="4 5" key="1">
    <citation type="submission" date="2018-06" db="EMBL/GenBank/DDBJ databases">
        <authorList>
            <person name="Liu Z.-W."/>
        </authorList>
    </citation>
    <scope>NUCLEOTIDE SEQUENCE [LARGE SCALE GENOMIC DNA]</scope>
    <source>
        <strain evidence="4 5">2b14</strain>
    </source>
</reference>
<proteinExistence type="predicted"/>
<evidence type="ECO:0000313" key="5">
    <source>
        <dbReference type="Proteomes" id="UP000251692"/>
    </source>
</evidence>
<evidence type="ECO:0000313" key="4">
    <source>
        <dbReference type="EMBL" id="RAU81713.1"/>
    </source>
</evidence>
<dbReference type="SUPFAM" id="SSF53474">
    <property type="entry name" value="alpha/beta-Hydrolases"/>
    <property type="match status" value="1"/>
</dbReference>
<reference evidence="4 5" key="2">
    <citation type="submission" date="2018-07" db="EMBL/GenBank/DDBJ databases">
        <title>Pontibacter sp. 2b14 genomic sequence and assembly.</title>
        <authorList>
            <person name="Du Z.-J."/>
        </authorList>
    </citation>
    <scope>NUCLEOTIDE SEQUENCE [LARGE SCALE GENOMIC DNA]</scope>
    <source>
        <strain evidence="4 5">2b14</strain>
    </source>
</reference>
<keyword evidence="4" id="KW-0378">Hydrolase</keyword>
<dbReference type="Gene3D" id="3.40.50.1820">
    <property type="entry name" value="alpha/beta hydrolase"/>
    <property type="match status" value="1"/>
</dbReference>
<dbReference type="InterPro" id="IPR029058">
    <property type="entry name" value="AB_hydrolase_fold"/>
</dbReference>